<dbReference type="GO" id="GO:0016788">
    <property type="term" value="F:hydrolase activity, acting on ester bonds"/>
    <property type="evidence" value="ECO:0007669"/>
    <property type="project" value="InterPro"/>
</dbReference>
<dbReference type="Gene3D" id="3.30.70.1890">
    <property type="match status" value="1"/>
</dbReference>
<comment type="function">
    <text evidence="4">CRISPR (clustered regularly interspaced short palindromic repeat), is an adaptive immune system that provides protection against mobile genetic elements (viruses, transposable elements and conjugative plasmids). CRISPR clusters contain sequences complementary to antecedent mobile elements and target invading nucleic acids. CRISPR clusters are transcribed and processed into CRISPR RNA (crRNA).</text>
</comment>
<evidence type="ECO:0000256" key="4">
    <source>
        <dbReference type="PIRNR" id="PIRNR005054"/>
    </source>
</evidence>
<dbReference type="Pfam" id="PF01881">
    <property type="entry name" value="Cas_Cas6_C"/>
    <property type="match status" value="1"/>
</dbReference>
<dbReference type="PIRSF" id="PIRSF005054">
    <property type="entry name" value="PF1131"/>
    <property type="match status" value="1"/>
</dbReference>
<dbReference type="CDD" id="cd21140">
    <property type="entry name" value="Cas6_I-like"/>
    <property type="match status" value="1"/>
</dbReference>
<dbReference type="PANTHER" id="PTHR36984">
    <property type="entry name" value="CRISPR-ASSOCIATED ENDORIBONUCLEASE CAS6 1"/>
    <property type="match status" value="1"/>
</dbReference>
<dbReference type="GO" id="GO:0003723">
    <property type="term" value="F:RNA binding"/>
    <property type="evidence" value="ECO:0007669"/>
    <property type="project" value="UniProtKB-KW"/>
</dbReference>
<dbReference type="AlphaFoldDB" id="G8TT49"/>
<evidence type="ECO:0000313" key="7">
    <source>
        <dbReference type="Proteomes" id="UP000005439"/>
    </source>
</evidence>
<proteinExistence type="inferred from homology"/>
<dbReference type="InterPro" id="IPR045747">
    <property type="entry name" value="CRISPR-assoc_prot_Cas6_N_sf"/>
</dbReference>
<evidence type="ECO:0000259" key="5">
    <source>
        <dbReference type="Pfam" id="PF01881"/>
    </source>
</evidence>
<dbReference type="InterPro" id="IPR049435">
    <property type="entry name" value="Cas_Cas6_C"/>
</dbReference>
<dbReference type="HOGENOM" id="CLU_089858_2_0_9"/>
<protein>
    <recommendedName>
        <fullName evidence="4">CRISPR-associated endoribonuclease</fullName>
    </recommendedName>
</protein>
<evidence type="ECO:0000256" key="2">
    <source>
        <dbReference type="ARBA" id="ARBA00022884"/>
    </source>
</evidence>
<dbReference type="KEGG" id="sap:Sulac_3303"/>
<accession>G8TT49</accession>
<sequence>MRVMITLESVNQGPLIIPARMYADWVQGAVYQAMGEPVARVVHDHGFVIEGRSLRLFTFSQLFGTYQLKSGVFAFNWPIQLVVSSPIRVIIDQFIQALLSRHQWRIGPTPCRLGSITVQEPRVTDNKILVRTLSPITIHSTFEKPDGGVYTQYYHPREVEFGRLIRTNLLRKYQVIYGHPWGGAESDFSIRAQGATKFHLVRYKKTIIKGYAGMFRLEGSKDLLQVGLDAGLGDRNSQGFGLVESISGNEVR</sequence>
<evidence type="ECO:0000256" key="3">
    <source>
        <dbReference type="ARBA" id="ARBA00023118"/>
    </source>
</evidence>
<name>G8TT49_SULAD</name>
<keyword evidence="7" id="KW-1185">Reference proteome</keyword>
<dbReference type="PANTHER" id="PTHR36984:SF1">
    <property type="entry name" value="CRISPR-ASSOCIATED ENDORIBONUCLEASE CAS6 1"/>
    <property type="match status" value="1"/>
</dbReference>
<dbReference type="GO" id="GO:0051607">
    <property type="term" value="P:defense response to virus"/>
    <property type="evidence" value="ECO:0007669"/>
    <property type="project" value="UniProtKB-KW"/>
</dbReference>
<reference evidence="6 7" key="2">
    <citation type="journal article" date="2012" name="Stand. Genomic Sci.">
        <title>Complete genome sequence of the moderately thermophilic mineral-sulfide-oxidizing firmicute Sulfobacillus acidophilus type strain (NAL(T)).</title>
        <authorList>
            <person name="Anderson I."/>
            <person name="Chertkov O."/>
            <person name="Chen A."/>
            <person name="Saunders E."/>
            <person name="Lapidus A."/>
            <person name="Nolan M."/>
            <person name="Lucas S."/>
            <person name="Hammon N."/>
            <person name="Deshpande S."/>
            <person name="Cheng J.F."/>
            <person name="Han C."/>
            <person name="Tapia R."/>
            <person name="Goodwin L.A."/>
            <person name="Pitluck S."/>
            <person name="Liolios K."/>
            <person name="Pagani I."/>
            <person name="Ivanova N."/>
            <person name="Mikhailova N."/>
            <person name="Pati A."/>
            <person name="Palaniappan K."/>
            <person name="Land M."/>
            <person name="Pan C."/>
            <person name="Rohde M."/>
            <person name="Pukall R."/>
            <person name="Goker M."/>
            <person name="Detter J.C."/>
            <person name="Woyke T."/>
            <person name="Bristow J."/>
            <person name="Eisen J.A."/>
            <person name="Markowitz V."/>
            <person name="Hugenholtz P."/>
            <person name="Kyrpides N.C."/>
            <person name="Klenk H.P."/>
            <person name="Mavromatis K."/>
        </authorList>
    </citation>
    <scope>NUCLEOTIDE SEQUENCE [LARGE SCALE GENOMIC DNA]</scope>
    <source>
        <strain evidence="7">ATCC 700253 / DSM 10332 / NAL</strain>
    </source>
</reference>
<reference evidence="7" key="1">
    <citation type="submission" date="2011-12" db="EMBL/GenBank/DDBJ databases">
        <title>The complete genome of chromosome of Sulfobacillus acidophilus DSM 10332.</title>
        <authorList>
            <person name="Lucas S."/>
            <person name="Han J."/>
            <person name="Lapidus A."/>
            <person name="Bruce D."/>
            <person name="Goodwin L."/>
            <person name="Pitluck S."/>
            <person name="Peters L."/>
            <person name="Kyrpides N."/>
            <person name="Mavromatis K."/>
            <person name="Ivanova N."/>
            <person name="Mikhailova N."/>
            <person name="Chertkov O."/>
            <person name="Saunders E."/>
            <person name="Detter J.C."/>
            <person name="Tapia R."/>
            <person name="Han C."/>
            <person name="Land M."/>
            <person name="Hauser L."/>
            <person name="Markowitz V."/>
            <person name="Cheng J.-F."/>
            <person name="Hugenholtz P."/>
            <person name="Woyke T."/>
            <person name="Wu D."/>
            <person name="Pukall R."/>
            <person name="Gehrich-Schroeter G."/>
            <person name="Schneider S."/>
            <person name="Klenk H.-P."/>
            <person name="Eisen J.A."/>
        </authorList>
    </citation>
    <scope>NUCLEOTIDE SEQUENCE [LARGE SCALE GENOMIC DNA]</scope>
    <source>
        <strain evidence="7">ATCC 700253 / DSM 10332 / NAL</strain>
    </source>
</reference>
<evidence type="ECO:0000313" key="6">
    <source>
        <dbReference type="EMBL" id="AEW06749.1"/>
    </source>
</evidence>
<comment type="similarity">
    <text evidence="1 4">Belongs to the CRISPR-associated protein Cas6/Cse3/CasE family.</text>
</comment>
<feature type="domain" description="CRISPR associated protein Cas6 C-terminal" evidence="5">
    <location>
        <begin position="119"/>
        <end position="244"/>
    </location>
</feature>
<dbReference type="STRING" id="679936.Sulac_3303"/>
<evidence type="ECO:0000256" key="1">
    <source>
        <dbReference type="ARBA" id="ARBA00005937"/>
    </source>
</evidence>
<dbReference type="InterPro" id="IPR010156">
    <property type="entry name" value="CRISPR-assoc_prot_Cas6"/>
</dbReference>
<dbReference type="Proteomes" id="UP000005439">
    <property type="component" value="Chromosome"/>
</dbReference>
<gene>
    <name evidence="6" type="ordered locus">Sulac_3303</name>
</gene>
<dbReference type="PATRIC" id="fig|679936.5.peg.3416"/>
<keyword evidence="2" id="KW-0694">RNA-binding</keyword>
<dbReference type="Gene3D" id="3.30.70.1900">
    <property type="match status" value="1"/>
</dbReference>
<keyword evidence="3" id="KW-0051">Antiviral defense</keyword>
<dbReference type="EMBL" id="CP003179">
    <property type="protein sequence ID" value="AEW06749.1"/>
    <property type="molecule type" value="Genomic_DNA"/>
</dbReference>
<dbReference type="NCBIfam" id="TIGR01877">
    <property type="entry name" value="cas_cas6"/>
    <property type="match status" value="1"/>
</dbReference>
<organism evidence="6 7">
    <name type="scientific">Sulfobacillus acidophilus (strain ATCC 700253 / DSM 10332 / NAL)</name>
    <dbReference type="NCBI Taxonomy" id="679936"/>
    <lineage>
        <taxon>Bacteria</taxon>
        <taxon>Bacillati</taxon>
        <taxon>Bacillota</taxon>
        <taxon>Clostridia</taxon>
        <taxon>Eubacteriales</taxon>
        <taxon>Clostridiales Family XVII. Incertae Sedis</taxon>
        <taxon>Sulfobacillus</taxon>
    </lineage>
</organism>